<evidence type="ECO:0000256" key="1">
    <source>
        <dbReference type="SAM" id="MobiDB-lite"/>
    </source>
</evidence>
<dbReference type="AlphaFoldDB" id="A0A9W6KTV9"/>
<feature type="region of interest" description="Disordered" evidence="1">
    <location>
        <begin position="1"/>
        <end position="36"/>
    </location>
</feature>
<keyword evidence="3" id="KW-1185">Reference proteome</keyword>
<proteinExistence type="predicted"/>
<organism evidence="2 3">
    <name type="scientific">Dactylosporangium matsuzakiense</name>
    <dbReference type="NCBI Taxonomy" id="53360"/>
    <lineage>
        <taxon>Bacteria</taxon>
        <taxon>Bacillati</taxon>
        <taxon>Actinomycetota</taxon>
        <taxon>Actinomycetes</taxon>
        <taxon>Micromonosporales</taxon>
        <taxon>Micromonosporaceae</taxon>
        <taxon>Dactylosporangium</taxon>
    </lineage>
</organism>
<dbReference type="Proteomes" id="UP001143480">
    <property type="component" value="Unassembled WGS sequence"/>
</dbReference>
<reference evidence="2" key="1">
    <citation type="journal article" date="2014" name="Int. J. Syst. Evol. Microbiol.">
        <title>Complete genome sequence of Corynebacterium casei LMG S-19264T (=DSM 44701T), isolated from a smear-ripened cheese.</title>
        <authorList>
            <consortium name="US DOE Joint Genome Institute (JGI-PGF)"/>
            <person name="Walter F."/>
            <person name="Albersmeier A."/>
            <person name="Kalinowski J."/>
            <person name="Ruckert C."/>
        </authorList>
    </citation>
    <scope>NUCLEOTIDE SEQUENCE</scope>
    <source>
        <strain evidence="2">VKM Ac-1321</strain>
    </source>
</reference>
<name>A0A9W6KTV9_9ACTN</name>
<evidence type="ECO:0000313" key="2">
    <source>
        <dbReference type="EMBL" id="GLL05379.1"/>
    </source>
</evidence>
<gene>
    <name evidence="2" type="ORF">GCM10017581_071260</name>
</gene>
<protein>
    <submittedName>
        <fullName evidence="2">Uncharacterized protein</fullName>
    </submittedName>
</protein>
<feature type="compositionally biased region" description="Polar residues" evidence="1">
    <location>
        <begin position="1"/>
        <end position="15"/>
    </location>
</feature>
<reference evidence="2" key="2">
    <citation type="submission" date="2023-01" db="EMBL/GenBank/DDBJ databases">
        <authorList>
            <person name="Sun Q."/>
            <person name="Evtushenko L."/>
        </authorList>
    </citation>
    <scope>NUCLEOTIDE SEQUENCE</scope>
    <source>
        <strain evidence="2">VKM Ac-1321</strain>
    </source>
</reference>
<sequence>MSGANPNRLTGFESNSGGGEGRGTWQGTRRVERMPPGLRLVGIARLHRRADATNGGPALESVIAKRPDSVRQLSARSPATGGSIFSLATSYARANAPAHTAAGPTSAAAAGAC</sequence>
<accession>A0A9W6KTV9</accession>
<evidence type="ECO:0000313" key="3">
    <source>
        <dbReference type="Proteomes" id="UP001143480"/>
    </source>
</evidence>
<dbReference type="EMBL" id="BSFP01000056">
    <property type="protein sequence ID" value="GLL05379.1"/>
    <property type="molecule type" value="Genomic_DNA"/>
</dbReference>
<comment type="caution">
    <text evidence="2">The sequence shown here is derived from an EMBL/GenBank/DDBJ whole genome shotgun (WGS) entry which is preliminary data.</text>
</comment>